<proteinExistence type="predicted"/>
<dbReference type="EMBL" id="GGEC01066638">
    <property type="protein sequence ID" value="MBX47122.1"/>
    <property type="molecule type" value="Transcribed_RNA"/>
</dbReference>
<feature type="region of interest" description="Disordered" evidence="1">
    <location>
        <begin position="36"/>
        <end position="58"/>
    </location>
</feature>
<name>A0A2P2NXC2_RHIMU</name>
<feature type="compositionally biased region" description="Polar residues" evidence="1">
    <location>
        <begin position="43"/>
        <end position="58"/>
    </location>
</feature>
<dbReference type="AlphaFoldDB" id="A0A2P2NXC2"/>
<accession>A0A2P2NXC2</accession>
<reference evidence="2" key="1">
    <citation type="submission" date="2018-02" db="EMBL/GenBank/DDBJ databases">
        <title>Rhizophora mucronata_Transcriptome.</title>
        <authorList>
            <person name="Meera S.P."/>
            <person name="Sreeshan A."/>
            <person name="Augustine A."/>
        </authorList>
    </citation>
    <scope>NUCLEOTIDE SEQUENCE</scope>
    <source>
        <tissue evidence="2">Leaf</tissue>
    </source>
</reference>
<evidence type="ECO:0000256" key="1">
    <source>
        <dbReference type="SAM" id="MobiDB-lite"/>
    </source>
</evidence>
<evidence type="ECO:0000313" key="2">
    <source>
        <dbReference type="EMBL" id="MBX47122.1"/>
    </source>
</evidence>
<protein>
    <submittedName>
        <fullName evidence="2">Uncharacterized protein</fullName>
    </submittedName>
</protein>
<organism evidence="2">
    <name type="scientific">Rhizophora mucronata</name>
    <name type="common">Asiatic mangrove</name>
    <dbReference type="NCBI Taxonomy" id="61149"/>
    <lineage>
        <taxon>Eukaryota</taxon>
        <taxon>Viridiplantae</taxon>
        <taxon>Streptophyta</taxon>
        <taxon>Embryophyta</taxon>
        <taxon>Tracheophyta</taxon>
        <taxon>Spermatophyta</taxon>
        <taxon>Magnoliopsida</taxon>
        <taxon>eudicotyledons</taxon>
        <taxon>Gunneridae</taxon>
        <taxon>Pentapetalae</taxon>
        <taxon>rosids</taxon>
        <taxon>fabids</taxon>
        <taxon>Malpighiales</taxon>
        <taxon>Rhizophoraceae</taxon>
        <taxon>Rhizophora</taxon>
    </lineage>
</organism>
<sequence>MKRVICKASIDLPNALVGLFKSMGRRITYKIPRKNKKEKKENTFPSFFNPQSINMIPH</sequence>